<comment type="caution">
    <text evidence="2">The sequence shown here is derived from an EMBL/GenBank/DDBJ whole genome shotgun (WGS) entry which is preliminary data.</text>
</comment>
<evidence type="ECO:0000313" key="2">
    <source>
        <dbReference type="EMBL" id="MBN4068060.1"/>
    </source>
</evidence>
<evidence type="ECO:0000313" key="3">
    <source>
        <dbReference type="Proteomes" id="UP000717534"/>
    </source>
</evidence>
<organism evidence="2 3">
    <name type="scientific">Desulfotalea psychrophila</name>
    <dbReference type="NCBI Taxonomy" id="84980"/>
    <lineage>
        <taxon>Bacteria</taxon>
        <taxon>Pseudomonadati</taxon>
        <taxon>Thermodesulfobacteriota</taxon>
        <taxon>Desulfobulbia</taxon>
        <taxon>Desulfobulbales</taxon>
        <taxon>Desulfocapsaceae</taxon>
        <taxon>Desulfotalea</taxon>
    </lineage>
</organism>
<dbReference type="InterPro" id="IPR025497">
    <property type="entry name" value="PatA-like_N"/>
</dbReference>
<reference evidence="2 3" key="1">
    <citation type="submission" date="2021-02" db="EMBL/GenBank/DDBJ databases">
        <title>Activity-based single-cell genomes from oceanic crustal fluid captures similar information to metagenomic and metatranscriptomic surveys with orders of magnitude less sampling.</title>
        <authorList>
            <person name="D'Angelo T.S."/>
            <person name="Orcutt B.N."/>
        </authorList>
    </citation>
    <scope>NUCLEOTIDE SEQUENCE [LARGE SCALE GENOMIC DNA]</scope>
    <source>
        <strain evidence="2">AH-315-G02</strain>
    </source>
</reference>
<name>A0ABS3ASG1_9BACT</name>
<proteinExistence type="predicted"/>
<accession>A0ABS3ASG1</accession>
<sequence>MKTEAKKPLIVNDGTGISLQSLLQIIEHDTASCTVSVKHDKMQRSGTLFFKRGKLIDAECGEERGLDAAYRICPYRSVSFSIGPPVERPVRIDTSLSYILLHSSVLADEKQNASREVTNNIITLQELIDFLNATNGIEFYLLLNRQGKIVLQSQHKLHPGTNRSPREDPEIKSHIALITRYAVSHFNRAINDDDSRASYSELLDDGKAVLTIFYLDMVLSVLLGRHEYAESINTFLHQEHRV</sequence>
<feature type="domain" description="PatA-like N-terminal" evidence="1">
    <location>
        <begin position="16"/>
        <end position="110"/>
    </location>
</feature>
<dbReference type="EMBL" id="JAFITO010000003">
    <property type="protein sequence ID" value="MBN4068060.1"/>
    <property type="molecule type" value="Genomic_DNA"/>
</dbReference>
<keyword evidence="3" id="KW-1185">Reference proteome</keyword>
<dbReference type="Pfam" id="PF14332">
    <property type="entry name" value="DUF4388"/>
    <property type="match status" value="1"/>
</dbReference>
<dbReference type="Proteomes" id="UP000717534">
    <property type="component" value="Unassembled WGS sequence"/>
</dbReference>
<gene>
    <name evidence="2" type="ORF">JYU06_00845</name>
</gene>
<protein>
    <submittedName>
        <fullName evidence="2">DUF4388 domain-containing protein</fullName>
    </submittedName>
</protein>
<evidence type="ECO:0000259" key="1">
    <source>
        <dbReference type="Pfam" id="PF14332"/>
    </source>
</evidence>